<evidence type="ECO:0000256" key="1">
    <source>
        <dbReference type="SAM" id="MobiDB-lite"/>
    </source>
</evidence>
<name>A0ABV3D8E1_9ACTN</name>
<comment type="caution">
    <text evidence="3">The sequence shown here is derived from an EMBL/GenBank/DDBJ whole genome shotgun (WGS) entry which is preliminary data.</text>
</comment>
<dbReference type="Proteomes" id="UP001551482">
    <property type="component" value="Unassembled WGS sequence"/>
</dbReference>
<dbReference type="InterPro" id="IPR029069">
    <property type="entry name" value="HotDog_dom_sf"/>
</dbReference>
<dbReference type="RefSeq" id="WP_358347130.1">
    <property type="nucleotide sequence ID" value="NZ_JBEZFP010000001.1"/>
</dbReference>
<dbReference type="InterPro" id="IPR039569">
    <property type="entry name" value="FAS1-like_DH_region"/>
</dbReference>
<feature type="compositionally biased region" description="Low complexity" evidence="1">
    <location>
        <begin position="172"/>
        <end position="194"/>
    </location>
</feature>
<gene>
    <name evidence="3" type="ORF">AB0C36_00735</name>
</gene>
<dbReference type="Pfam" id="PF13452">
    <property type="entry name" value="FAS1_DH_region"/>
    <property type="match status" value="1"/>
</dbReference>
<dbReference type="SUPFAM" id="SSF54637">
    <property type="entry name" value="Thioesterase/thiol ester dehydrase-isomerase"/>
    <property type="match status" value="1"/>
</dbReference>
<feature type="domain" description="FAS1-like dehydratase" evidence="2">
    <location>
        <begin position="11"/>
        <end position="152"/>
    </location>
</feature>
<organism evidence="3 4">
    <name type="scientific">Streptodolium elevatio</name>
    <dbReference type="NCBI Taxonomy" id="3157996"/>
    <lineage>
        <taxon>Bacteria</taxon>
        <taxon>Bacillati</taxon>
        <taxon>Actinomycetota</taxon>
        <taxon>Actinomycetes</taxon>
        <taxon>Kitasatosporales</taxon>
        <taxon>Streptomycetaceae</taxon>
        <taxon>Streptodolium</taxon>
    </lineage>
</organism>
<proteinExistence type="predicted"/>
<evidence type="ECO:0000313" key="3">
    <source>
        <dbReference type="EMBL" id="MEU8132014.1"/>
    </source>
</evidence>
<accession>A0ABV3D8E1</accession>
<evidence type="ECO:0000259" key="2">
    <source>
        <dbReference type="Pfam" id="PF13452"/>
    </source>
</evidence>
<dbReference type="EMBL" id="JBEZFP010000001">
    <property type="protein sequence ID" value="MEU8132014.1"/>
    <property type="molecule type" value="Genomic_DNA"/>
</dbReference>
<dbReference type="CDD" id="cd03441">
    <property type="entry name" value="R_hydratase_like"/>
    <property type="match status" value="1"/>
</dbReference>
<feature type="region of interest" description="Disordered" evidence="1">
    <location>
        <begin position="166"/>
        <end position="194"/>
    </location>
</feature>
<sequence length="194" mass="20502">MSLPVAELRAMVGRTATYTAPEELGRAAIRMFAVAVGDTNPLYTDREFARAWGYDDVVAPPTLLCETNQYAGLPADADGYAGHTWGIDIPGTRKVRGGNAYTFHKAVHPDDVVTACWTLTDVAERRMSSGLAMVIVSSVATYSNQRGELLVTNEETVIWTELPGPKKAARNSATTGSATSGSATTGSGTTKAAT</sequence>
<evidence type="ECO:0000313" key="4">
    <source>
        <dbReference type="Proteomes" id="UP001551482"/>
    </source>
</evidence>
<protein>
    <submittedName>
        <fullName evidence="3">MaoC family dehydratase N-terminal domain-containing protein</fullName>
    </submittedName>
</protein>
<dbReference type="Gene3D" id="3.10.129.10">
    <property type="entry name" value="Hotdog Thioesterase"/>
    <property type="match status" value="1"/>
</dbReference>
<reference evidence="3 4" key="1">
    <citation type="submission" date="2024-06" db="EMBL/GenBank/DDBJ databases">
        <title>The Natural Products Discovery Center: Release of the First 8490 Sequenced Strains for Exploring Actinobacteria Biosynthetic Diversity.</title>
        <authorList>
            <person name="Kalkreuter E."/>
            <person name="Kautsar S.A."/>
            <person name="Yang D."/>
            <person name="Bader C.D."/>
            <person name="Teijaro C.N."/>
            <person name="Fluegel L."/>
            <person name="Davis C.M."/>
            <person name="Simpson J.R."/>
            <person name="Lauterbach L."/>
            <person name="Steele A.D."/>
            <person name="Gui C."/>
            <person name="Meng S."/>
            <person name="Li G."/>
            <person name="Viehrig K."/>
            <person name="Ye F."/>
            <person name="Su P."/>
            <person name="Kiefer A.F."/>
            <person name="Nichols A."/>
            <person name="Cepeda A.J."/>
            <person name="Yan W."/>
            <person name="Fan B."/>
            <person name="Jiang Y."/>
            <person name="Adhikari A."/>
            <person name="Zheng C.-J."/>
            <person name="Schuster L."/>
            <person name="Cowan T.M."/>
            <person name="Smanski M.J."/>
            <person name="Chevrette M.G."/>
            <person name="De Carvalho L.P.S."/>
            <person name="Shen B."/>
        </authorList>
    </citation>
    <scope>NUCLEOTIDE SEQUENCE [LARGE SCALE GENOMIC DNA]</scope>
    <source>
        <strain evidence="3 4">NPDC048946</strain>
    </source>
</reference>
<keyword evidence="4" id="KW-1185">Reference proteome</keyword>